<dbReference type="EMBL" id="JAGFNK010000305">
    <property type="protein sequence ID" value="KAI9453374.1"/>
    <property type="molecule type" value="Genomic_DNA"/>
</dbReference>
<name>A0ACC0TYT2_9AGAM</name>
<dbReference type="Proteomes" id="UP001207468">
    <property type="component" value="Unassembled WGS sequence"/>
</dbReference>
<evidence type="ECO:0000313" key="2">
    <source>
        <dbReference type="Proteomes" id="UP001207468"/>
    </source>
</evidence>
<evidence type="ECO:0000313" key="1">
    <source>
        <dbReference type="EMBL" id="KAI9453374.1"/>
    </source>
</evidence>
<organism evidence="1 2">
    <name type="scientific">Russula earlei</name>
    <dbReference type="NCBI Taxonomy" id="71964"/>
    <lineage>
        <taxon>Eukaryota</taxon>
        <taxon>Fungi</taxon>
        <taxon>Dikarya</taxon>
        <taxon>Basidiomycota</taxon>
        <taxon>Agaricomycotina</taxon>
        <taxon>Agaricomycetes</taxon>
        <taxon>Russulales</taxon>
        <taxon>Russulaceae</taxon>
        <taxon>Russula</taxon>
    </lineage>
</organism>
<comment type="caution">
    <text evidence="1">The sequence shown here is derived from an EMBL/GenBank/DDBJ whole genome shotgun (WGS) entry which is preliminary data.</text>
</comment>
<protein>
    <submittedName>
        <fullName evidence="1">Uncharacterized protein</fullName>
    </submittedName>
</protein>
<keyword evidence="2" id="KW-1185">Reference proteome</keyword>
<reference evidence="1" key="1">
    <citation type="submission" date="2021-03" db="EMBL/GenBank/DDBJ databases">
        <title>Evolutionary priming and transition to the ectomycorrhizal habit in an iconic lineage of mushroom-forming fungi: is preadaptation a requirement?</title>
        <authorList>
            <consortium name="DOE Joint Genome Institute"/>
            <person name="Looney B.P."/>
            <person name="Miyauchi S."/>
            <person name="Morin E."/>
            <person name="Drula E."/>
            <person name="Courty P.E."/>
            <person name="Chicoki N."/>
            <person name="Fauchery L."/>
            <person name="Kohler A."/>
            <person name="Kuo A."/>
            <person name="LaButti K."/>
            <person name="Pangilinan J."/>
            <person name="Lipzen A."/>
            <person name="Riley R."/>
            <person name="Andreopoulos W."/>
            <person name="He G."/>
            <person name="Johnson J."/>
            <person name="Barry K.W."/>
            <person name="Grigoriev I.V."/>
            <person name="Nagy L."/>
            <person name="Hibbett D."/>
            <person name="Henrissat B."/>
            <person name="Matheny P.B."/>
            <person name="Labbe J."/>
            <person name="Martin A.F."/>
        </authorList>
    </citation>
    <scope>NUCLEOTIDE SEQUENCE</scope>
    <source>
        <strain evidence="1">BPL698</strain>
    </source>
</reference>
<sequence>MKLSLLDLPLEILSEILTHLDHLSILRSSAVCKQLHALVTSSLLLQYRIELAADGLVDGPPGGPASTTAARMELLLERRAAWRALRPSRRAAVALAGHCHAYELVGGLFAKALEEFGAARRLVASWLPSNAAGETRLVVDDLGVRIKDFALDPAQDLIVLLEHRPAVGPIASTSSSAAAADIRVHLRKLSAGAVAPHPAARNPVLCRHGLGPVHGCMIQIVEDVVGMYFWMPFHGVLIWNWMTGEELVFIQDNQAPDRIWDFSFLSPRVYMVTTLKDGGEIRIYSFANSSSPKRPLHVATLHLPPPYNHRGLLELTTTTGPFLACPPANMPFASGRDARVHVFTLHHDPAAQLGRWRPACFVVHNRTLMQYVDVYREEVGAADEPWEHWGPNGTRFFVLAIGFQWLRYVHGTRVVCPVLQPTGESRAEVLDFNVHASRALTAGERLAATRLGIDPERRPEGARLVCEPSVFSSGMVFAKEVVTALPYYTVPAPGQREHYVGYMIDEQRLLGLKSVY</sequence>
<proteinExistence type="predicted"/>
<accession>A0ACC0TYT2</accession>
<gene>
    <name evidence="1" type="ORF">F5148DRAFT_477213</name>
</gene>